<proteinExistence type="predicted"/>
<name>A0A1H1SCW2_9ACTN</name>
<accession>A0A1H1SCW2</accession>
<gene>
    <name evidence="1" type="ORF">SAMN04489716_0826</name>
</gene>
<sequence>MSRSKKRLAVIGAGVGTAALVVGGVAFAAFNQIAVASPTGTTSAESFAPLTVSGEWLGRPAPNGTYPTDGSNLRLLPGEAGDVKISLTNPSSNTVQGKVLYIKPVAPTAADDVCNSAFEVATYTPGASNPVVVKNGLSIVVTLRKAVTLKSSATETCQGKTYPTKFEVKFEATRDAVTGSTASFNPDTTPTTTTTP</sequence>
<dbReference type="EMBL" id="LT629758">
    <property type="protein sequence ID" value="SDS45713.1"/>
    <property type="molecule type" value="Genomic_DNA"/>
</dbReference>
<dbReference type="OrthoDB" id="3297638at2"/>
<dbReference type="RefSeq" id="WP_092541727.1">
    <property type="nucleotide sequence ID" value="NZ_BOMJ01000009.1"/>
</dbReference>
<evidence type="ECO:0000313" key="2">
    <source>
        <dbReference type="Proteomes" id="UP000198688"/>
    </source>
</evidence>
<keyword evidence="2" id="KW-1185">Reference proteome</keyword>
<dbReference type="Proteomes" id="UP000198688">
    <property type="component" value="Chromosome I"/>
</dbReference>
<protein>
    <submittedName>
        <fullName evidence="1">Uncharacterized protein</fullName>
    </submittedName>
</protein>
<organism evidence="1 2">
    <name type="scientific">Actinoplanes derwentensis</name>
    <dbReference type="NCBI Taxonomy" id="113562"/>
    <lineage>
        <taxon>Bacteria</taxon>
        <taxon>Bacillati</taxon>
        <taxon>Actinomycetota</taxon>
        <taxon>Actinomycetes</taxon>
        <taxon>Micromonosporales</taxon>
        <taxon>Micromonosporaceae</taxon>
        <taxon>Actinoplanes</taxon>
    </lineage>
</organism>
<reference evidence="1 2" key="1">
    <citation type="submission" date="2016-10" db="EMBL/GenBank/DDBJ databases">
        <authorList>
            <person name="de Groot N.N."/>
        </authorList>
    </citation>
    <scope>NUCLEOTIDE SEQUENCE [LARGE SCALE GENOMIC DNA]</scope>
    <source>
        <strain evidence="1 2">DSM 43941</strain>
    </source>
</reference>
<evidence type="ECO:0000313" key="1">
    <source>
        <dbReference type="EMBL" id="SDS45713.1"/>
    </source>
</evidence>
<dbReference type="AlphaFoldDB" id="A0A1H1SCW2"/>